<sequence length="97" mass="11184">MIAEEGNLFCVRLDFTVINYTSVDGLVQILPKLGDRIALKVFVDEEIKKKQESRFQEKERKTKLIQTLRAKLGIVKTRHCHDTVPTEFQDKCTSESS</sequence>
<proteinExistence type="predicted"/>
<reference evidence="1" key="1">
    <citation type="journal article" date="2021" name="Genome Biol. Evol.">
        <title>A High-Quality Reference Genome for a Parasitic Bivalve with Doubly Uniparental Inheritance (Bivalvia: Unionida).</title>
        <authorList>
            <person name="Smith C.H."/>
        </authorList>
    </citation>
    <scope>NUCLEOTIDE SEQUENCE</scope>
    <source>
        <strain evidence="1">CHS0354</strain>
    </source>
</reference>
<protein>
    <submittedName>
        <fullName evidence="1">Uncharacterized protein</fullName>
    </submittedName>
</protein>
<accession>A0AAE0S5X9</accession>
<evidence type="ECO:0000313" key="1">
    <source>
        <dbReference type="EMBL" id="KAK3585981.1"/>
    </source>
</evidence>
<dbReference type="AlphaFoldDB" id="A0AAE0S5X9"/>
<dbReference type="EMBL" id="JAEAOA010002240">
    <property type="protein sequence ID" value="KAK3585981.1"/>
    <property type="molecule type" value="Genomic_DNA"/>
</dbReference>
<name>A0AAE0S5X9_9BIVA</name>
<comment type="caution">
    <text evidence="1">The sequence shown here is derived from an EMBL/GenBank/DDBJ whole genome shotgun (WGS) entry which is preliminary data.</text>
</comment>
<keyword evidence="2" id="KW-1185">Reference proteome</keyword>
<evidence type="ECO:0000313" key="2">
    <source>
        <dbReference type="Proteomes" id="UP001195483"/>
    </source>
</evidence>
<reference evidence="1" key="2">
    <citation type="journal article" date="2021" name="Genome Biol. Evol.">
        <title>Developing a high-quality reference genome for a parasitic bivalve with doubly uniparental inheritance (Bivalvia: Unionida).</title>
        <authorList>
            <person name="Smith C.H."/>
        </authorList>
    </citation>
    <scope>NUCLEOTIDE SEQUENCE</scope>
    <source>
        <strain evidence="1">CHS0354</strain>
        <tissue evidence="1">Mantle</tissue>
    </source>
</reference>
<gene>
    <name evidence="1" type="ORF">CHS0354_038536</name>
</gene>
<dbReference type="Proteomes" id="UP001195483">
    <property type="component" value="Unassembled WGS sequence"/>
</dbReference>
<organism evidence="1 2">
    <name type="scientific">Potamilus streckersoni</name>
    <dbReference type="NCBI Taxonomy" id="2493646"/>
    <lineage>
        <taxon>Eukaryota</taxon>
        <taxon>Metazoa</taxon>
        <taxon>Spiralia</taxon>
        <taxon>Lophotrochozoa</taxon>
        <taxon>Mollusca</taxon>
        <taxon>Bivalvia</taxon>
        <taxon>Autobranchia</taxon>
        <taxon>Heteroconchia</taxon>
        <taxon>Palaeoheterodonta</taxon>
        <taxon>Unionida</taxon>
        <taxon>Unionoidea</taxon>
        <taxon>Unionidae</taxon>
        <taxon>Ambleminae</taxon>
        <taxon>Lampsilini</taxon>
        <taxon>Potamilus</taxon>
    </lineage>
</organism>
<reference evidence="1" key="3">
    <citation type="submission" date="2023-05" db="EMBL/GenBank/DDBJ databases">
        <authorList>
            <person name="Smith C.H."/>
        </authorList>
    </citation>
    <scope>NUCLEOTIDE SEQUENCE</scope>
    <source>
        <strain evidence="1">CHS0354</strain>
        <tissue evidence="1">Mantle</tissue>
    </source>
</reference>